<evidence type="ECO:0000256" key="1">
    <source>
        <dbReference type="SAM" id="MobiDB-lite"/>
    </source>
</evidence>
<accession>A0A9W8I4R1</accession>
<feature type="compositionally biased region" description="Polar residues" evidence="1">
    <location>
        <begin position="228"/>
        <end position="239"/>
    </location>
</feature>
<gene>
    <name evidence="2" type="ORF">IWW36_005063</name>
</gene>
<feature type="region of interest" description="Disordered" evidence="1">
    <location>
        <begin position="660"/>
        <end position="700"/>
    </location>
</feature>
<dbReference type="Proteomes" id="UP001139887">
    <property type="component" value="Unassembled WGS sequence"/>
</dbReference>
<feature type="compositionally biased region" description="Polar residues" evidence="1">
    <location>
        <begin position="280"/>
        <end position="293"/>
    </location>
</feature>
<feature type="compositionally biased region" description="Polar residues" evidence="1">
    <location>
        <begin position="37"/>
        <end position="81"/>
    </location>
</feature>
<feature type="compositionally biased region" description="Pro residues" evidence="1">
    <location>
        <begin position="315"/>
        <end position="324"/>
    </location>
</feature>
<dbReference type="AlphaFoldDB" id="A0A9W8I4R1"/>
<feature type="compositionally biased region" description="Polar residues" evidence="1">
    <location>
        <begin position="462"/>
        <end position="472"/>
    </location>
</feature>
<feature type="compositionally biased region" description="Low complexity" evidence="1">
    <location>
        <begin position="353"/>
        <end position="372"/>
    </location>
</feature>
<evidence type="ECO:0000313" key="2">
    <source>
        <dbReference type="EMBL" id="KAJ2844742.1"/>
    </source>
</evidence>
<feature type="compositionally biased region" description="Low complexity" evidence="1">
    <location>
        <begin position="675"/>
        <end position="684"/>
    </location>
</feature>
<feature type="region of interest" description="Disordered" evidence="1">
    <location>
        <begin position="445"/>
        <end position="472"/>
    </location>
</feature>
<evidence type="ECO:0000313" key="3">
    <source>
        <dbReference type="Proteomes" id="UP001139887"/>
    </source>
</evidence>
<feature type="compositionally biased region" description="Polar residues" evidence="1">
    <location>
        <begin position="194"/>
        <end position="218"/>
    </location>
</feature>
<feature type="compositionally biased region" description="Polar residues" evidence="1">
    <location>
        <begin position="685"/>
        <end position="700"/>
    </location>
</feature>
<name>A0A9W8I4R1_9FUNG</name>
<organism evidence="2 3">
    <name type="scientific">Coemansia brasiliensis</name>
    <dbReference type="NCBI Taxonomy" id="2650707"/>
    <lineage>
        <taxon>Eukaryota</taxon>
        <taxon>Fungi</taxon>
        <taxon>Fungi incertae sedis</taxon>
        <taxon>Zoopagomycota</taxon>
        <taxon>Kickxellomycotina</taxon>
        <taxon>Kickxellomycetes</taxon>
        <taxon>Kickxellales</taxon>
        <taxon>Kickxellaceae</taxon>
        <taxon>Coemansia</taxon>
    </lineage>
</organism>
<protein>
    <submittedName>
        <fullName evidence="2">Uncharacterized protein</fullName>
    </submittedName>
</protein>
<reference evidence="2" key="1">
    <citation type="submission" date="2022-07" db="EMBL/GenBank/DDBJ databases">
        <title>Phylogenomic reconstructions and comparative analyses of Kickxellomycotina fungi.</title>
        <authorList>
            <person name="Reynolds N.K."/>
            <person name="Stajich J.E."/>
            <person name="Barry K."/>
            <person name="Grigoriev I.V."/>
            <person name="Crous P."/>
            <person name="Smith M.E."/>
        </authorList>
    </citation>
    <scope>NUCLEOTIDE SEQUENCE</scope>
    <source>
        <strain evidence="2">NRRL 1566</strain>
    </source>
</reference>
<feature type="compositionally biased region" description="Low complexity" evidence="1">
    <location>
        <begin position="118"/>
        <end position="136"/>
    </location>
</feature>
<feature type="region of interest" description="Disordered" evidence="1">
    <location>
        <begin position="108"/>
        <end position="422"/>
    </location>
</feature>
<dbReference type="OrthoDB" id="5595699at2759"/>
<feature type="non-terminal residue" evidence="2">
    <location>
        <position position="700"/>
    </location>
</feature>
<dbReference type="EMBL" id="JANBUW010000994">
    <property type="protein sequence ID" value="KAJ2844742.1"/>
    <property type="molecule type" value="Genomic_DNA"/>
</dbReference>
<feature type="compositionally biased region" description="Basic and acidic residues" evidence="1">
    <location>
        <begin position="379"/>
        <end position="393"/>
    </location>
</feature>
<feature type="region of interest" description="Disordered" evidence="1">
    <location>
        <begin position="1"/>
        <end position="83"/>
    </location>
</feature>
<proteinExistence type="predicted"/>
<keyword evidence="3" id="KW-1185">Reference proteome</keyword>
<feature type="region of interest" description="Disordered" evidence="1">
    <location>
        <begin position="618"/>
        <end position="646"/>
    </location>
</feature>
<comment type="caution">
    <text evidence="2">The sequence shown here is derived from an EMBL/GenBank/DDBJ whole genome shotgun (WGS) entry which is preliminary data.</text>
</comment>
<sequence length="700" mass="74416">MEDQPESTTADKADFCDFGEMGSSQDKTSAPPADLHQTPTTQRAGSGNNSRLGLQSTPESASIYSSVSGESKPPSQKSSSMGFVRRLRRLSSAALHGKVNRLFLRSNPSQDSLIHSGPLSPSLSSSASQTKTAAAATPPPLPSQQPSRRNRALTEATPLAIRSKAEPAASDTPAKATNSPLIASPLSRKPSMLKTASSHDNISTPGTSSAVQTPTTKSPRIKSPKLIRSSSHTHASAQQKDSKGKLTMPHRLSYQLPNDHDTNLAYQVSQTPSPPERNATKSQAHFSVSTPTLQRRRTALATLGWPESQPEAHFSPPPAPPPLPKGSSNATRKKAPANSESPPSILSAFQLRSRIPATSSSARSSISGSMHSWASAPSDTDRDNENDISESHKASVQNSHSPTAEYKTKPAEDSTALSEPWPPENRWFYYPPMLDWGINRSDADSRPLSVNGNSRADRPQPDSGTDSRGSLLSQEPQLAAAEDYPLYASESAEHAASLLGSEVPANTAPLLPAVTAISPAVRPRGGSQPIHLAKAATANAIRLKEKTAALYGDGSTPLSKHMAMRASPGSAPESFNIGTTIEKSKARLRMRATSASHQPINLDTDVVNYEAYYSASPSQPAAIASRPSSSMSTYTMSPISSSAGDDHHVLSSHLWQPASMFRSSPDRSSDGHMVTPSSTSSPPTHRSNSQSSHQLRLNMS</sequence>
<feature type="compositionally biased region" description="Low complexity" evidence="1">
    <location>
        <begin position="618"/>
        <end position="642"/>
    </location>
</feature>